<feature type="compositionally biased region" description="Low complexity" evidence="1">
    <location>
        <begin position="161"/>
        <end position="171"/>
    </location>
</feature>
<feature type="compositionally biased region" description="Gly residues" evidence="1">
    <location>
        <begin position="120"/>
        <end position="130"/>
    </location>
</feature>
<evidence type="ECO:0000256" key="1">
    <source>
        <dbReference type="SAM" id="MobiDB-lite"/>
    </source>
</evidence>
<sequence length="352" mass="33837">MSLMQRRAGVFVAGRGVVVLGVLFAFCASAGAGASADGGGAGGGVPGEVISRVGQKVRKSPAISAPAVGSYKPGAHVLIACQAAGGRVDGDGLWYRLADGRGWLSARYVHVSGFVPVCKSGGGSPGGPAGPKGEPAGQKGQKGGPGQKGDPGQKGGPGPSAPTAPTGPAGSQDPKEVPGAATGPAGIVGPTTLPAPVGGGKGGPGSPGSAKPGRPARPAVAAKPTGAAKPSVPVKPAGAARPTPPAKPAGAAGQAAPAILPDVPGAAGRMQAVARDYTVPPRSLRQLLRSPTCPDGTRIAGGGYFQPGGRIGGVETVDAYPSVTGNVYLVGVNNTSPTAVGLRVFAVCQPVA</sequence>
<gene>
    <name evidence="2" type="ORF">GCM10010324_05310</name>
</gene>
<feature type="compositionally biased region" description="Gly residues" evidence="1">
    <location>
        <begin position="197"/>
        <end position="206"/>
    </location>
</feature>
<feature type="compositionally biased region" description="Gly residues" evidence="1">
    <location>
        <begin position="140"/>
        <end position="158"/>
    </location>
</feature>
<evidence type="ECO:0008006" key="4">
    <source>
        <dbReference type="Google" id="ProtNLM"/>
    </source>
</evidence>
<proteinExistence type="predicted"/>
<dbReference type="RefSeq" id="WP_190019897.1">
    <property type="nucleotide sequence ID" value="NZ_BMUT01000001.1"/>
</dbReference>
<keyword evidence="3" id="KW-1185">Reference proteome</keyword>
<dbReference type="EMBL" id="BMUT01000001">
    <property type="protein sequence ID" value="GGX63496.1"/>
    <property type="molecule type" value="Genomic_DNA"/>
</dbReference>
<evidence type="ECO:0000313" key="3">
    <source>
        <dbReference type="Proteomes" id="UP000659223"/>
    </source>
</evidence>
<accession>A0ABQ2Y455</accession>
<protein>
    <recommendedName>
        <fullName evidence="4">SH3 domain-containing protein</fullName>
    </recommendedName>
</protein>
<name>A0ABQ2Y455_9ACTN</name>
<dbReference type="Proteomes" id="UP000659223">
    <property type="component" value="Unassembled WGS sequence"/>
</dbReference>
<feature type="region of interest" description="Disordered" evidence="1">
    <location>
        <begin position="119"/>
        <end position="254"/>
    </location>
</feature>
<reference evidence="3" key="1">
    <citation type="journal article" date="2019" name="Int. J. Syst. Evol. Microbiol.">
        <title>The Global Catalogue of Microorganisms (GCM) 10K type strain sequencing project: providing services to taxonomists for standard genome sequencing and annotation.</title>
        <authorList>
            <consortium name="The Broad Institute Genomics Platform"/>
            <consortium name="The Broad Institute Genome Sequencing Center for Infectious Disease"/>
            <person name="Wu L."/>
            <person name="Ma J."/>
        </authorList>
    </citation>
    <scope>NUCLEOTIDE SEQUENCE [LARGE SCALE GENOMIC DNA]</scope>
    <source>
        <strain evidence="3">JCM 4586</strain>
    </source>
</reference>
<organism evidence="2 3">
    <name type="scientific">Streptomyces hiroshimensis</name>
    <dbReference type="NCBI Taxonomy" id="66424"/>
    <lineage>
        <taxon>Bacteria</taxon>
        <taxon>Bacillati</taxon>
        <taxon>Actinomycetota</taxon>
        <taxon>Actinomycetes</taxon>
        <taxon>Kitasatosporales</taxon>
        <taxon>Streptomycetaceae</taxon>
        <taxon>Streptomyces</taxon>
    </lineage>
</organism>
<comment type="caution">
    <text evidence="2">The sequence shown here is derived from an EMBL/GenBank/DDBJ whole genome shotgun (WGS) entry which is preliminary data.</text>
</comment>
<evidence type="ECO:0000313" key="2">
    <source>
        <dbReference type="EMBL" id="GGX63496.1"/>
    </source>
</evidence>